<comment type="caution">
    <text evidence="2">The sequence shown here is derived from an EMBL/GenBank/DDBJ whole genome shotgun (WGS) entry which is preliminary data.</text>
</comment>
<evidence type="ECO:0000313" key="2">
    <source>
        <dbReference type="EMBL" id="RID84939.1"/>
    </source>
</evidence>
<name>A0A398B4F9_9BACI</name>
<proteinExistence type="predicted"/>
<feature type="transmembrane region" description="Helical" evidence="1">
    <location>
        <begin position="69"/>
        <end position="88"/>
    </location>
</feature>
<feature type="transmembrane region" description="Helical" evidence="1">
    <location>
        <begin position="18"/>
        <end position="36"/>
    </location>
</feature>
<evidence type="ECO:0000256" key="1">
    <source>
        <dbReference type="SAM" id="Phobius"/>
    </source>
</evidence>
<keyword evidence="1" id="KW-0472">Membrane</keyword>
<feature type="transmembrane region" description="Helical" evidence="1">
    <location>
        <begin position="43"/>
        <end position="63"/>
    </location>
</feature>
<dbReference type="RefSeq" id="WP_119112992.1">
    <property type="nucleotide sequence ID" value="NZ_CBCSEO010000011.1"/>
</dbReference>
<dbReference type="Proteomes" id="UP000265816">
    <property type="component" value="Unassembled WGS sequence"/>
</dbReference>
<keyword evidence="3" id="KW-1185">Reference proteome</keyword>
<accession>A0A398B4F9</accession>
<organism evidence="2 3">
    <name type="scientific">Mesobacillus zeae</name>
    <dbReference type="NCBI Taxonomy" id="1917180"/>
    <lineage>
        <taxon>Bacteria</taxon>
        <taxon>Bacillati</taxon>
        <taxon>Bacillota</taxon>
        <taxon>Bacilli</taxon>
        <taxon>Bacillales</taxon>
        <taxon>Bacillaceae</taxon>
        <taxon>Mesobacillus</taxon>
    </lineage>
</organism>
<evidence type="ECO:0000313" key="3">
    <source>
        <dbReference type="Proteomes" id="UP000265816"/>
    </source>
</evidence>
<dbReference type="AlphaFoldDB" id="A0A398B4F9"/>
<reference evidence="2 3" key="1">
    <citation type="submission" date="2018-08" db="EMBL/GenBank/DDBJ databases">
        <title>Bacillus jemisoniae sp. nov., Bacillus chryseoplanitiae sp. nov., Bacillus resnikiae sp. nov., and Bacillus frankliniae sp. nov., isolated from Viking spacecraft and associated surfaces.</title>
        <authorList>
            <person name="Seuylemezian A."/>
            <person name="Vaishampayan P."/>
        </authorList>
    </citation>
    <scope>NUCLEOTIDE SEQUENCE [LARGE SCALE GENOMIC DNA]</scope>
    <source>
        <strain evidence="2 3">JJ-247</strain>
    </source>
</reference>
<protein>
    <submittedName>
        <fullName evidence="2">Uncharacterized protein</fullName>
    </submittedName>
</protein>
<dbReference type="EMBL" id="QWVT01000018">
    <property type="protein sequence ID" value="RID84939.1"/>
    <property type="molecule type" value="Genomic_DNA"/>
</dbReference>
<keyword evidence="1" id="KW-0812">Transmembrane</keyword>
<gene>
    <name evidence="2" type="ORF">D1970_11405</name>
</gene>
<sequence>MEEIQKMKLETLKSKNSAMFYTLLISLIAAGFYSVAANKVFEIWVYGIEILIFTGLFIVLQYVLKKESLFPYLSIVLLYSAASTVIIVKGAL</sequence>
<keyword evidence="1" id="KW-1133">Transmembrane helix</keyword>